<sequence>VLIQKLYAIEAELRKKTDSTAEHRREYRQQHSQPVMQQLYEWLNQHYLTVPSSSPTAKAINYSLKRWPALSRYLDDGNLPIDNNWAENSMRPWALGRKNWLFAGSLRSGQRAANIMTLIQSAKLNGLDPYAYLSDVLKRLPTHKATQIEELLPHRWKSNSN</sequence>
<evidence type="ECO:0000313" key="3">
    <source>
        <dbReference type="EMBL" id="RKG29383.1"/>
    </source>
</evidence>
<keyword evidence="4" id="KW-1185">Reference proteome</keyword>
<dbReference type="AlphaFoldDB" id="A0A3A8ELX9"/>
<dbReference type="EMBL" id="RAXT01000193">
    <property type="protein sequence ID" value="RKG29383.1"/>
    <property type="molecule type" value="Genomic_DNA"/>
</dbReference>
<dbReference type="Pfam" id="PF13817">
    <property type="entry name" value="DDE_Tnp_IS66_C"/>
    <property type="match status" value="1"/>
</dbReference>
<evidence type="ECO:0000259" key="1">
    <source>
        <dbReference type="Pfam" id="PF03050"/>
    </source>
</evidence>
<feature type="domain" description="Transposase IS66 central" evidence="1">
    <location>
        <begin position="3"/>
        <end position="110"/>
    </location>
</feature>
<evidence type="ECO:0000259" key="2">
    <source>
        <dbReference type="Pfam" id="PF13817"/>
    </source>
</evidence>
<protein>
    <submittedName>
        <fullName evidence="3">IS66 family transposase</fullName>
    </submittedName>
</protein>
<dbReference type="PANTHER" id="PTHR33678:SF1">
    <property type="entry name" value="BLL1576 PROTEIN"/>
    <property type="match status" value="1"/>
</dbReference>
<evidence type="ECO:0000313" key="4">
    <source>
        <dbReference type="Proteomes" id="UP000280405"/>
    </source>
</evidence>
<dbReference type="Pfam" id="PF03050">
    <property type="entry name" value="DDE_Tnp_IS66"/>
    <property type="match status" value="1"/>
</dbReference>
<dbReference type="PANTHER" id="PTHR33678">
    <property type="entry name" value="BLL1576 PROTEIN"/>
    <property type="match status" value="1"/>
</dbReference>
<dbReference type="Proteomes" id="UP000280405">
    <property type="component" value="Unassembled WGS sequence"/>
</dbReference>
<feature type="domain" description="Transposase IS66 C-terminal" evidence="2">
    <location>
        <begin position="117"/>
        <end position="154"/>
    </location>
</feature>
<dbReference type="InterPro" id="IPR052344">
    <property type="entry name" value="Transposase-related"/>
</dbReference>
<feature type="non-terminal residue" evidence="3">
    <location>
        <position position="1"/>
    </location>
</feature>
<gene>
    <name evidence="3" type="ORF">D7V20_19475</name>
</gene>
<dbReference type="InterPro" id="IPR039552">
    <property type="entry name" value="IS66_C"/>
</dbReference>
<dbReference type="RefSeq" id="WP_147395828.1">
    <property type="nucleotide sequence ID" value="NZ_RAXT01000193.1"/>
</dbReference>
<proteinExistence type="predicted"/>
<dbReference type="InterPro" id="IPR004291">
    <property type="entry name" value="Transposase_IS66_central"/>
</dbReference>
<reference evidence="3 4" key="1">
    <citation type="submission" date="2018-09" db="EMBL/GenBank/DDBJ databases">
        <title>The draft genome of Acinetobacter spp. strains.</title>
        <authorList>
            <person name="Qin J."/>
            <person name="Feng Y."/>
            <person name="Zong Z."/>
        </authorList>
    </citation>
    <scope>NUCLEOTIDE SEQUENCE [LARGE SCALE GENOMIC DNA]</scope>
    <source>
        <strain evidence="3 4">WCHAc060115</strain>
    </source>
</reference>
<organism evidence="3 4">
    <name type="scientific">Acinetobacter rongchengensis</name>
    <dbReference type="NCBI Taxonomy" id="2419601"/>
    <lineage>
        <taxon>Bacteria</taxon>
        <taxon>Pseudomonadati</taxon>
        <taxon>Pseudomonadota</taxon>
        <taxon>Gammaproteobacteria</taxon>
        <taxon>Moraxellales</taxon>
        <taxon>Moraxellaceae</taxon>
        <taxon>Acinetobacter</taxon>
    </lineage>
</organism>
<accession>A0A3A8ELX9</accession>
<name>A0A3A8ELX9_9GAMM</name>
<dbReference type="OrthoDB" id="9800877at2"/>
<comment type="caution">
    <text evidence="3">The sequence shown here is derived from an EMBL/GenBank/DDBJ whole genome shotgun (WGS) entry which is preliminary data.</text>
</comment>